<name>J3NAH6_ORYBR</name>
<evidence type="ECO:0000313" key="5">
    <source>
        <dbReference type="EnsemblPlants" id="OB11G28120.1"/>
    </source>
</evidence>
<accession>J3NAH6</accession>
<dbReference type="EnsemblPlants" id="OB11G28120.1">
    <property type="protein sequence ID" value="OB11G28120.1"/>
    <property type="gene ID" value="OB11G28120"/>
</dbReference>
<organism evidence="5">
    <name type="scientific">Oryza brachyantha</name>
    <name type="common">malo sina</name>
    <dbReference type="NCBI Taxonomy" id="4533"/>
    <lineage>
        <taxon>Eukaryota</taxon>
        <taxon>Viridiplantae</taxon>
        <taxon>Streptophyta</taxon>
        <taxon>Embryophyta</taxon>
        <taxon>Tracheophyta</taxon>
        <taxon>Spermatophyta</taxon>
        <taxon>Magnoliopsida</taxon>
        <taxon>Liliopsida</taxon>
        <taxon>Poales</taxon>
        <taxon>Poaceae</taxon>
        <taxon>BOP clade</taxon>
        <taxon>Oryzoideae</taxon>
        <taxon>Oryzeae</taxon>
        <taxon>Oryzinae</taxon>
        <taxon>Oryza</taxon>
    </lineage>
</organism>
<keyword evidence="2" id="KW-0804">Transcription</keyword>
<protein>
    <submittedName>
        <fullName evidence="5">Uncharacterized protein</fullName>
    </submittedName>
</protein>
<evidence type="ECO:0000256" key="4">
    <source>
        <dbReference type="SAM" id="MobiDB-lite"/>
    </source>
</evidence>
<dbReference type="InterPro" id="IPR005202">
    <property type="entry name" value="TF_GRAS"/>
</dbReference>
<reference evidence="5" key="2">
    <citation type="submission" date="2013-04" db="UniProtKB">
        <authorList>
            <consortium name="EnsemblPlants"/>
        </authorList>
    </citation>
    <scope>IDENTIFICATION</scope>
</reference>
<feature type="region of interest" description="Disordered" evidence="4">
    <location>
        <begin position="100"/>
        <end position="139"/>
    </location>
</feature>
<sequence>MGNPEDFFWEALLKENEAPSPPPVFFEAPTPLTNRDGEDPSLLDNQLLSYISRMLMEDETGSAAAAKLQRVDRGSTEDLLPGTEVVRAFLKGMEEASKFLPRNNGFGSEETVQGHGMGRRKKNHDRDEQQQQLEEEVGSSSKLAALTIAAAEATGAREMLDELMLHGHETCIKDMEKLRVDMDKEAEKKSSSSKVVDLRMLLIDSQQCAGQVLKKIRQHSSATGDAMQRVAHCFAKGLEARLDGSGRQLYQSRWRMSLVEYLKVYKLYMSACSFKKVALLFAAMTIMHAVQGKQKLHIVDYGDCGLHWPDLFRRLGSREGGPPEVRITIVDIPQPGFRPAQRIEASGRCLSSCAKELGVPFRFQAVAAAKWETVGADDLHIDPDEVLVVNDLLSFSVLMDESVFSEGPSPRDVALRNIGRMRADVVFIQGIANANHGASFLSRFRGALLYYSALFDMLDATVPRGSELRLALEQNILGPYALNAIACEGADLVERPEKYRQWQARNHRAGMQQLPLRPEMLAAISDEVKRYHHKDFLLCEDGQWLLQGWMGRVLFAHSAWVP</sequence>
<dbReference type="Gramene" id="OB11G28120.1">
    <property type="protein sequence ID" value="OB11G28120.1"/>
    <property type="gene ID" value="OB11G28120"/>
</dbReference>
<dbReference type="OMA" id="HSAWVPQ"/>
<evidence type="ECO:0000256" key="2">
    <source>
        <dbReference type="ARBA" id="ARBA00023163"/>
    </source>
</evidence>
<proteinExistence type="inferred from homology"/>
<comment type="caution">
    <text evidence="3">Lacks conserved residue(s) required for the propagation of feature annotation.</text>
</comment>
<dbReference type="PROSITE" id="PS50985">
    <property type="entry name" value="GRAS"/>
    <property type="match status" value="1"/>
</dbReference>
<dbReference type="HOGENOM" id="CLU_011924_2_0_1"/>
<evidence type="ECO:0000256" key="3">
    <source>
        <dbReference type="PROSITE-ProRule" id="PRU01191"/>
    </source>
</evidence>
<dbReference type="STRING" id="4533.J3NAH6"/>
<keyword evidence="6" id="KW-1185">Reference proteome</keyword>
<dbReference type="Proteomes" id="UP000006038">
    <property type="component" value="Chromosome 11"/>
</dbReference>
<evidence type="ECO:0000256" key="1">
    <source>
        <dbReference type="ARBA" id="ARBA00023015"/>
    </source>
</evidence>
<dbReference type="AlphaFoldDB" id="J3NAH6"/>
<dbReference type="PANTHER" id="PTHR31636">
    <property type="entry name" value="OSJNBA0084A10.13 PROTEIN-RELATED"/>
    <property type="match status" value="1"/>
</dbReference>
<feature type="region of interest" description="SAW" evidence="3">
    <location>
        <begin position="486"/>
        <end position="561"/>
    </location>
</feature>
<keyword evidence="1" id="KW-0805">Transcription regulation</keyword>
<feature type="region of interest" description="Leucine repeat II (LRII)" evidence="3">
    <location>
        <begin position="345"/>
        <end position="377"/>
    </location>
</feature>
<dbReference type="eggNOG" id="ENOG502QSQ6">
    <property type="taxonomic scope" value="Eukaryota"/>
</dbReference>
<reference evidence="5" key="1">
    <citation type="journal article" date="2013" name="Nat. Commun.">
        <title>Whole-genome sequencing of Oryza brachyantha reveals mechanisms underlying Oryza genome evolution.</title>
        <authorList>
            <person name="Chen J."/>
            <person name="Huang Q."/>
            <person name="Gao D."/>
            <person name="Wang J."/>
            <person name="Lang Y."/>
            <person name="Liu T."/>
            <person name="Li B."/>
            <person name="Bai Z."/>
            <person name="Luis Goicoechea J."/>
            <person name="Liang C."/>
            <person name="Chen C."/>
            <person name="Zhang W."/>
            <person name="Sun S."/>
            <person name="Liao Y."/>
            <person name="Zhang X."/>
            <person name="Yang L."/>
            <person name="Song C."/>
            <person name="Wang M."/>
            <person name="Shi J."/>
            <person name="Liu G."/>
            <person name="Liu J."/>
            <person name="Zhou H."/>
            <person name="Zhou W."/>
            <person name="Yu Q."/>
            <person name="An N."/>
            <person name="Chen Y."/>
            <person name="Cai Q."/>
            <person name="Wang B."/>
            <person name="Liu B."/>
            <person name="Min J."/>
            <person name="Huang Y."/>
            <person name="Wu H."/>
            <person name="Li Z."/>
            <person name="Zhang Y."/>
            <person name="Yin Y."/>
            <person name="Song W."/>
            <person name="Jiang J."/>
            <person name="Jackson S.A."/>
            <person name="Wing R.A."/>
            <person name="Wang J."/>
            <person name="Chen M."/>
        </authorList>
    </citation>
    <scope>NUCLEOTIDE SEQUENCE [LARGE SCALE GENOMIC DNA]</scope>
    <source>
        <strain evidence="5">cv. IRGC 101232</strain>
    </source>
</reference>
<feature type="short sequence motif" description="VHIID" evidence="3">
    <location>
        <begin position="296"/>
        <end position="300"/>
    </location>
</feature>
<comment type="similarity">
    <text evidence="3">Belongs to the GRAS family.</text>
</comment>
<dbReference type="Pfam" id="PF03514">
    <property type="entry name" value="GRAS"/>
    <property type="match status" value="1"/>
</dbReference>
<evidence type="ECO:0000313" key="6">
    <source>
        <dbReference type="Proteomes" id="UP000006038"/>
    </source>
</evidence>